<dbReference type="Pfam" id="PF02129">
    <property type="entry name" value="Peptidase_S15"/>
    <property type="match status" value="1"/>
</dbReference>
<accession>A0A5B9W858</accession>
<sequence length="806" mass="87248">MTPETTAPGGRSIVHASIATTLTALALLAGQPRSAAQLFTAAEIPALADGISLRGPGEAVVRVWTSPAFEWHLAQEGDSVTLRATQSGRGATPYWQRLGTVKHEPGRALRIRVVPDDPATKSPPPLPCLLFLGPEGINLEDALDVVRGRVDSADPSPDRRREQIRTNKEGAEFHAPTTLEAWRDRSKHVREQMLVSLGLWPMPPKTPMSPKIYGKIERDGYTIEKVVLETMPGFTLSGNLYRPSKSEGKIPAILCPHGHWNDGRVNPEVQPRCSRWAKLGAVVFLYDMVGYNDSKPFTHAFLNDRLRRWGLSLATLQTWNSIRALDWITTLPDVDPERIGCTGESGGGTQTFLLTALDHRIKVAAPVVMVSDSFQGGCVCENAAGLRLGTDNVEFAALAAPRPMILVGASGDWTAKTMTNAFPAIRGVYSLFGAADRLDAAVFNFPHNYNQTSRNAVYAFMGRWLLGMEDSEGTREGAEAIEKPETLWTFGKDHPAPASRKTPAQLEKSLIDALSSELQALAPSRVDPARWQAAREYLKVSLAHRVGLENPPGDGITHRDVRRLVREEFTIVHGELTRRGKGDAVPVVRLIPTHPGGRLCVIADPRGRAGLLDATGEPSPLVRALLSRGVGVVGFDPLFAGETFDPLHPATSPPDTAHFDTYNPTLAQAQIQDLATVLAWSRSHPDAREVSLVGLGVAGHQALLARPLLEGIARTAVDLEGRVLADGVGSVPPALDLPGLFQFGGLPMAMALSAPHPLRIHRAGPSLARAWPEAAYMLADAPRAVQFRDDPPGAEVLARWLDEGQE</sequence>
<dbReference type="Proteomes" id="UP000324233">
    <property type="component" value="Chromosome"/>
</dbReference>
<proteinExistence type="predicted"/>
<dbReference type="PANTHER" id="PTHR22946">
    <property type="entry name" value="DIENELACTONE HYDROLASE DOMAIN-CONTAINING PROTEIN-RELATED"/>
    <property type="match status" value="1"/>
</dbReference>
<dbReference type="RefSeq" id="WP_148596510.1">
    <property type="nucleotide sequence ID" value="NZ_CP042997.1"/>
</dbReference>
<protein>
    <submittedName>
        <fullName evidence="2">Acetyl xylan esterase (AXE1)</fullName>
    </submittedName>
</protein>
<dbReference type="GO" id="GO:0016787">
    <property type="term" value="F:hydrolase activity"/>
    <property type="evidence" value="ECO:0007669"/>
    <property type="project" value="InterPro"/>
</dbReference>
<dbReference type="Gene3D" id="3.40.50.1820">
    <property type="entry name" value="alpha/beta hydrolase"/>
    <property type="match status" value="2"/>
</dbReference>
<dbReference type="OrthoDB" id="244125at2"/>
<dbReference type="InterPro" id="IPR000383">
    <property type="entry name" value="Xaa-Pro-like_dom"/>
</dbReference>
<dbReference type="KEGG" id="agv:OJF2_54610"/>
<reference evidence="2 3" key="1">
    <citation type="submission" date="2019-08" db="EMBL/GenBank/DDBJ databases">
        <title>Deep-cultivation of Planctomycetes and their phenomic and genomic characterization uncovers novel biology.</title>
        <authorList>
            <person name="Wiegand S."/>
            <person name="Jogler M."/>
            <person name="Boedeker C."/>
            <person name="Pinto D."/>
            <person name="Vollmers J."/>
            <person name="Rivas-Marin E."/>
            <person name="Kohn T."/>
            <person name="Peeters S.H."/>
            <person name="Heuer A."/>
            <person name="Rast P."/>
            <person name="Oberbeckmann S."/>
            <person name="Bunk B."/>
            <person name="Jeske O."/>
            <person name="Meyerdierks A."/>
            <person name="Storesund J.E."/>
            <person name="Kallscheuer N."/>
            <person name="Luecker S."/>
            <person name="Lage O.M."/>
            <person name="Pohl T."/>
            <person name="Merkel B.J."/>
            <person name="Hornburger P."/>
            <person name="Mueller R.-W."/>
            <person name="Bruemmer F."/>
            <person name="Labrenz M."/>
            <person name="Spormann A.M."/>
            <person name="Op den Camp H."/>
            <person name="Overmann J."/>
            <person name="Amann R."/>
            <person name="Jetten M.S.M."/>
            <person name="Mascher T."/>
            <person name="Medema M.H."/>
            <person name="Devos D.P."/>
            <person name="Kaster A.-K."/>
            <person name="Ovreas L."/>
            <person name="Rohde M."/>
            <person name="Galperin M.Y."/>
            <person name="Jogler C."/>
        </authorList>
    </citation>
    <scope>NUCLEOTIDE SEQUENCE [LARGE SCALE GENOMIC DNA]</scope>
    <source>
        <strain evidence="2 3">OJF2</strain>
    </source>
</reference>
<organism evidence="2 3">
    <name type="scientific">Aquisphaera giovannonii</name>
    <dbReference type="NCBI Taxonomy" id="406548"/>
    <lineage>
        <taxon>Bacteria</taxon>
        <taxon>Pseudomonadati</taxon>
        <taxon>Planctomycetota</taxon>
        <taxon>Planctomycetia</taxon>
        <taxon>Isosphaerales</taxon>
        <taxon>Isosphaeraceae</taxon>
        <taxon>Aquisphaera</taxon>
    </lineage>
</organism>
<dbReference type="AlphaFoldDB" id="A0A5B9W858"/>
<name>A0A5B9W858_9BACT</name>
<dbReference type="SUPFAM" id="SSF53474">
    <property type="entry name" value="alpha/beta-Hydrolases"/>
    <property type="match status" value="2"/>
</dbReference>
<dbReference type="EMBL" id="CP042997">
    <property type="protein sequence ID" value="QEH36876.1"/>
    <property type="molecule type" value="Genomic_DNA"/>
</dbReference>
<dbReference type="InterPro" id="IPR050261">
    <property type="entry name" value="FrsA_esterase"/>
</dbReference>
<dbReference type="PANTHER" id="PTHR22946:SF8">
    <property type="entry name" value="ACETYL XYLAN ESTERASE DOMAIN-CONTAINING PROTEIN"/>
    <property type="match status" value="1"/>
</dbReference>
<evidence type="ECO:0000313" key="2">
    <source>
        <dbReference type="EMBL" id="QEH36876.1"/>
    </source>
</evidence>
<evidence type="ECO:0000259" key="1">
    <source>
        <dbReference type="Pfam" id="PF02129"/>
    </source>
</evidence>
<keyword evidence="3" id="KW-1185">Reference proteome</keyword>
<evidence type="ECO:0000313" key="3">
    <source>
        <dbReference type="Proteomes" id="UP000324233"/>
    </source>
</evidence>
<feature type="domain" description="Xaa-Pro dipeptidyl-peptidase-like" evidence="1">
    <location>
        <begin position="234"/>
        <end position="384"/>
    </location>
</feature>
<gene>
    <name evidence="2" type="ORF">OJF2_54610</name>
</gene>
<dbReference type="InterPro" id="IPR029058">
    <property type="entry name" value="AB_hydrolase_fold"/>
</dbReference>